<dbReference type="InterPro" id="IPR013525">
    <property type="entry name" value="ABC2_TM"/>
</dbReference>
<sequence>MDGESRKHAGANESASIQDLSGINTEIANISYEEQRGSPNNEPTATPETSDEDDSSPQYQSISPNSVAQLQRLASIDSLHRQTSRESLDHSVVRVSDPALDPASPRFNVYKWAKMMLTSMDEDQIPRQQSGFCFKNLNVYGSGPSVNIQKDVLSVFMAPFRPHEWINFGNQNRRRILHGFNGVVKAGEMLVVLGRPGSGCSTFLKTICGELNGLELESKDSIHYNGISMDTMMSQFKGDVVYNQEVEKHFPHLTVGQTLRFAAAVRTPRARYKNLPRKYMANYMADVVMAALDLTHTKDTKVGNEFVRGISGGERKRVSIAEMALSQAPIAAWDNSSRGLDSATALKFVRALKTASELARMTQAVAIYQASQAIYDIFDKAMVLYEGRQIFFGYAKDAKQYFTDMGWECPPRQTTGDFLTSVTNPDERIARPGYEHRVPRTPQEFEQYWLESNAFKACQDEIERYEREFTPEGPAAKEFHDIHRAQQVRHALPRSPYLISIPMQIGDCTVRAYQRMAGDMASTVVHSAVQIMMSPIIGSMFYNPPSTSAGLLTKGSVIFFTVMLNTLISVLDIMKLYDLRPVVEKQASYAFYHPFAEGLGSLLADIPIRFVTAAIFNIILYFMAGLRREASRFFLFLLINYVGMLTMTAVFRTIGAATKRISQALAIAGVMLLGLIIYTGFVIPKKYMHPWFKWIIYINPIAYAFEGLMTNEVHGRNYTCGAAIPAYPNATGSTFVCSVPGAVPGESFVSGDEWVKASYEYSYSHIWRNLGFLVAFGIFFMATYLLATEYNTATSSTADLLVFRRGHAPRSVTEAEKHAHAKDIESNRRTSIASQLADDKEIEEFSISPQKEIFTWRNISFDITVKGGKHRRLLENVSGWVAPGTLTVMMGVSGAGKTTLLDVLAQRTRIGVVTGEMFVSGRPLEPSFQRETGYVQQLDLHLETTTVREALRFSAMMRQPKTVSKKEKYAYVEEIIKLLRMQRFSEAVVGIPGEGLNVEQRKLLTIGVELAAKPDLLLFLDEPTSGLDSQSSWSIVAFLRRLADHGQAVLCTVHQPSAILFQQFERLLLLGNNGRPCYFGNIGPNSRTLIEYFERNGGRPCGPAENPAEYMLETIGNENSMVAPQDWAQIWIDSPENAHVHQEIERIHREKLGEFRNEKTEKTEHHPKHESEFAMPFTYQLWHVSMRVFQQYWRTPDYVWNKFGLGTFSALFLGFSFYQADTSIQGLQDVLYALFMLTATFTITVQQIMPRFVTQRSLYEVRERPSKAYSWKAFLMANIFVEIPYSFFLGVLVYGSIYYSVFGITSSERQVIVLLYCIVLYIYACTFSHMLISWAPDPETAGPVAVILFSMSLLFNGVMQPPSSLPRFWIFMYRVSPLTYWVGGIAATTLHGRAIECASHEIAKFNPPTGQTCAQYMAEYLKVAPGRLLNPTATTVCEYCPMKIADQFLANSELYWSQRWRDFGLIWVYVVFNIFAAVVLYYIVRVKRWSKDDVLDTIRKPLDYLKWRR</sequence>
<gene>
    <name evidence="12" type="ORF">K432DRAFT_428621</name>
</gene>
<evidence type="ECO:0000313" key="13">
    <source>
        <dbReference type="Proteomes" id="UP000250266"/>
    </source>
</evidence>
<protein>
    <submittedName>
        <fullName evidence="12">ATP-binding cassette transporter</fullName>
    </submittedName>
</protein>
<dbReference type="CDD" id="cd03232">
    <property type="entry name" value="ABCG_PDR_domain2"/>
    <property type="match status" value="1"/>
</dbReference>
<dbReference type="GO" id="GO:0005524">
    <property type="term" value="F:ATP binding"/>
    <property type="evidence" value="ECO:0007669"/>
    <property type="project" value="UniProtKB-KW"/>
</dbReference>
<dbReference type="SMART" id="SM00382">
    <property type="entry name" value="AAA"/>
    <property type="match status" value="2"/>
</dbReference>
<dbReference type="PANTHER" id="PTHR19241">
    <property type="entry name" value="ATP-BINDING CASSETTE TRANSPORTER"/>
    <property type="match status" value="1"/>
</dbReference>
<feature type="transmembrane region" description="Helical" evidence="10">
    <location>
        <begin position="661"/>
        <end position="683"/>
    </location>
</feature>
<comment type="similarity">
    <text evidence="2">Belongs to the ABC transporter superfamily. ABCG family. PDR (TC 3.A.1.205) subfamily.</text>
</comment>
<feature type="transmembrane region" description="Helical" evidence="10">
    <location>
        <begin position="1341"/>
        <end position="1359"/>
    </location>
</feature>
<dbReference type="Gene3D" id="3.40.50.300">
    <property type="entry name" value="P-loop containing nucleotide triphosphate hydrolases"/>
    <property type="match status" value="2"/>
</dbReference>
<dbReference type="InterPro" id="IPR003439">
    <property type="entry name" value="ABC_transporter-like_ATP-bd"/>
</dbReference>
<keyword evidence="6 12" id="KW-0067">ATP-binding</keyword>
<feature type="region of interest" description="Disordered" evidence="9">
    <location>
        <begin position="1"/>
        <end position="62"/>
    </location>
</feature>
<dbReference type="InterPro" id="IPR029481">
    <property type="entry name" value="ABC_trans_N"/>
</dbReference>
<dbReference type="InterPro" id="IPR027417">
    <property type="entry name" value="P-loop_NTPase"/>
</dbReference>
<dbReference type="InterPro" id="IPR034003">
    <property type="entry name" value="ABCG_PDR_2"/>
</dbReference>
<evidence type="ECO:0000256" key="3">
    <source>
        <dbReference type="ARBA" id="ARBA00022448"/>
    </source>
</evidence>
<feature type="transmembrane region" description="Helical" evidence="10">
    <location>
        <begin position="606"/>
        <end position="626"/>
    </location>
</feature>
<dbReference type="InterPro" id="IPR017871">
    <property type="entry name" value="ABC_transporter-like_CS"/>
</dbReference>
<organism evidence="12 13">
    <name type="scientific">Lepidopterella palustris CBS 459.81</name>
    <dbReference type="NCBI Taxonomy" id="1314670"/>
    <lineage>
        <taxon>Eukaryota</taxon>
        <taxon>Fungi</taxon>
        <taxon>Dikarya</taxon>
        <taxon>Ascomycota</taxon>
        <taxon>Pezizomycotina</taxon>
        <taxon>Dothideomycetes</taxon>
        <taxon>Pleosporomycetidae</taxon>
        <taxon>Mytilinidiales</taxon>
        <taxon>Argynnaceae</taxon>
        <taxon>Lepidopterella</taxon>
    </lineage>
</organism>
<dbReference type="GO" id="GO:0016020">
    <property type="term" value="C:membrane"/>
    <property type="evidence" value="ECO:0007669"/>
    <property type="project" value="UniProtKB-SubCell"/>
</dbReference>
<dbReference type="InterPro" id="IPR010929">
    <property type="entry name" value="PDR_CDR_ABC"/>
</dbReference>
<dbReference type="CDD" id="cd03233">
    <property type="entry name" value="ABCG_PDR_domain1"/>
    <property type="match status" value="1"/>
</dbReference>
<feature type="transmembrane region" description="Helical" evidence="10">
    <location>
        <begin position="555"/>
        <end position="574"/>
    </location>
</feature>
<feature type="domain" description="ABC transporter" evidence="11">
    <location>
        <begin position="859"/>
        <end position="1098"/>
    </location>
</feature>
<evidence type="ECO:0000256" key="6">
    <source>
        <dbReference type="ARBA" id="ARBA00022840"/>
    </source>
</evidence>
<dbReference type="Pfam" id="PF06422">
    <property type="entry name" value="PDR_CDR"/>
    <property type="match status" value="1"/>
</dbReference>
<dbReference type="Proteomes" id="UP000250266">
    <property type="component" value="Unassembled WGS sequence"/>
</dbReference>
<dbReference type="Pfam" id="PF14510">
    <property type="entry name" value="ABC_trans_N"/>
    <property type="match status" value="1"/>
</dbReference>
<dbReference type="EMBL" id="KV745197">
    <property type="protein sequence ID" value="OCK76589.1"/>
    <property type="molecule type" value="Genomic_DNA"/>
</dbReference>
<dbReference type="InterPro" id="IPR003593">
    <property type="entry name" value="AAA+_ATPase"/>
</dbReference>
<feature type="transmembrane region" description="Helical" evidence="10">
    <location>
        <begin position="1198"/>
        <end position="1218"/>
    </location>
</feature>
<keyword evidence="4 10" id="KW-0812">Transmembrane</keyword>
<dbReference type="Pfam" id="PF01061">
    <property type="entry name" value="ABC2_membrane"/>
    <property type="match status" value="2"/>
</dbReference>
<feature type="transmembrane region" description="Helical" evidence="10">
    <location>
        <begin position="1230"/>
        <end position="1249"/>
    </location>
</feature>
<accession>A0A8E2JBM9</accession>
<name>A0A8E2JBM9_9PEZI</name>
<dbReference type="Pfam" id="PF00005">
    <property type="entry name" value="ABC_tran"/>
    <property type="match status" value="2"/>
</dbReference>
<feature type="compositionally biased region" description="Polar residues" evidence="9">
    <location>
        <begin position="37"/>
        <end position="48"/>
    </location>
</feature>
<evidence type="ECO:0000256" key="10">
    <source>
        <dbReference type="SAM" id="Phobius"/>
    </source>
</evidence>
<dbReference type="FunFam" id="3.40.50.300:FF:000054">
    <property type="entry name" value="ABC multidrug transporter atrF"/>
    <property type="match status" value="1"/>
</dbReference>
<evidence type="ECO:0000256" key="7">
    <source>
        <dbReference type="ARBA" id="ARBA00022989"/>
    </source>
</evidence>
<keyword evidence="13" id="KW-1185">Reference proteome</keyword>
<keyword evidence="7 10" id="KW-1133">Transmembrane helix</keyword>
<dbReference type="GO" id="GO:0016887">
    <property type="term" value="F:ATP hydrolysis activity"/>
    <property type="evidence" value="ECO:0007669"/>
    <property type="project" value="InterPro"/>
</dbReference>
<evidence type="ECO:0000256" key="8">
    <source>
        <dbReference type="ARBA" id="ARBA00023136"/>
    </source>
</evidence>
<feature type="transmembrane region" description="Helical" evidence="10">
    <location>
        <begin position="1464"/>
        <end position="1484"/>
    </location>
</feature>
<feature type="compositionally biased region" description="Polar residues" evidence="9">
    <location>
        <begin position="13"/>
        <end position="28"/>
    </location>
</feature>
<dbReference type="PROSITE" id="PS50893">
    <property type="entry name" value="ABC_TRANSPORTER_2"/>
    <property type="match status" value="2"/>
</dbReference>
<feature type="transmembrane region" description="Helical" evidence="10">
    <location>
        <begin position="1269"/>
        <end position="1299"/>
    </location>
</feature>
<proteinExistence type="inferred from homology"/>
<dbReference type="PROSITE" id="PS00211">
    <property type="entry name" value="ABC_TRANSPORTER_1"/>
    <property type="match status" value="1"/>
</dbReference>
<evidence type="ECO:0000259" key="11">
    <source>
        <dbReference type="PROSITE" id="PS50893"/>
    </source>
</evidence>
<evidence type="ECO:0000256" key="4">
    <source>
        <dbReference type="ARBA" id="ARBA00022692"/>
    </source>
</evidence>
<feature type="transmembrane region" description="Helical" evidence="10">
    <location>
        <begin position="524"/>
        <end position="543"/>
    </location>
</feature>
<feature type="transmembrane region" description="Helical" evidence="10">
    <location>
        <begin position="766"/>
        <end position="787"/>
    </location>
</feature>
<evidence type="ECO:0000256" key="5">
    <source>
        <dbReference type="ARBA" id="ARBA00022741"/>
    </source>
</evidence>
<dbReference type="GO" id="GO:0140359">
    <property type="term" value="F:ABC-type transporter activity"/>
    <property type="evidence" value="ECO:0007669"/>
    <property type="project" value="InterPro"/>
</dbReference>
<feature type="transmembrane region" description="Helical" evidence="10">
    <location>
        <begin position="633"/>
        <end position="655"/>
    </location>
</feature>
<comment type="subcellular location">
    <subcellularLocation>
        <location evidence="1">Membrane</location>
        <topology evidence="1">Multi-pass membrane protein</topology>
    </subcellularLocation>
</comment>
<evidence type="ECO:0000256" key="1">
    <source>
        <dbReference type="ARBA" id="ARBA00004141"/>
    </source>
</evidence>
<feature type="transmembrane region" description="Helical" evidence="10">
    <location>
        <begin position="1371"/>
        <end position="1390"/>
    </location>
</feature>
<dbReference type="OrthoDB" id="245989at2759"/>
<dbReference type="InterPro" id="IPR034001">
    <property type="entry name" value="ABCG_PDR_1"/>
</dbReference>
<reference evidence="12 13" key="1">
    <citation type="journal article" date="2016" name="Nat. Commun.">
        <title>Ectomycorrhizal ecology is imprinted in the genome of the dominant symbiotic fungus Cenococcum geophilum.</title>
        <authorList>
            <consortium name="DOE Joint Genome Institute"/>
            <person name="Peter M."/>
            <person name="Kohler A."/>
            <person name="Ohm R.A."/>
            <person name="Kuo A."/>
            <person name="Krutzmann J."/>
            <person name="Morin E."/>
            <person name="Arend M."/>
            <person name="Barry K.W."/>
            <person name="Binder M."/>
            <person name="Choi C."/>
            <person name="Clum A."/>
            <person name="Copeland A."/>
            <person name="Grisel N."/>
            <person name="Haridas S."/>
            <person name="Kipfer T."/>
            <person name="LaButti K."/>
            <person name="Lindquist E."/>
            <person name="Lipzen A."/>
            <person name="Maire R."/>
            <person name="Meier B."/>
            <person name="Mihaltcheva S."/>
            <person name="Molinier V."/>
            <person name="Murat C."/>
            <person name="Poggeler S."/>
            <person name="Quandt C.A."/>
            <person name="Sperisen C."/>
            <person name="Tritt A."/>
            <person name="Tisserant E."/>
            <person name="Crous P.W."/>
            <person name="Henrissat B."/>
            <person name="Nehls U."/>
            <person name="Egli S."/>
            <person name="Spatafora J.W."/>
            <person name="Grigoriev I.V."/>
            <person name="Martin F.M."/>
        </authorList>
    </citation>
    <scope>NUCLEOTIDE SEQUENCE [LARGE SCALE GENOMIC DNA]</scope>
    <source>
        <strain evidence="12 13">CBS 459.81</strain>
    </source>
</reference>
<evidence type="ECO:0000256" key="9">
    <source>
        <dbReference type="SAM" id="MobiDB-lite"/>
    </source>
</evidence>
<keyword evidence="5" id="KW-0547">Nucleotide-binding</keyword>
<keyword evidence="3" id="KW-0813">Transport</keyword>
<evidence type="ECO:0000256" key="2">
    <source>
        <dbReference type="ARBA" id="ARBA00006012"/>
    </source>
</evidence>
<keyword evidence="8 10" id="KW-0472">Membrane</keyword>
<evidence type="ECO:0000313" key="12">
    <source>
        <dbReference type="EMBL" id="OCK76589.1"/>
    </source>
</evidence>
<feature type="transmembrane region" description="Helical" evidence="10">
    <location>
        <begin position="1311"/>
        <end position="1335"/>
    </location>
</feature>
<dbReference type="SUPFAM" id="SSF52540">
    <property type="entry name" value="P-loop containing nucleoside triphosphate hydrolases"/>
    <property type="match status" value="2"/>
</dbReference>
<feature type="domain" description="ABC transporter" evidence="11">
    <location>
        <begin position="160"/>
        <end position="411"/>
    </location>
</feature>